<organism evidence="2 3">
    <name type="scientific">Cylicocyclus nassatus</name>
    <name type="common">Nematode worm</name>
    <dbReference type="NCBI Taxonomy" id="53992"/>
    <lineage>
        <taxon>Eukaryota</taxon>
        <taxon>Metazoa</taxon>
        <taxon>Ecdysozoa</taxon>
        <taxon>Nematoda</taxon>
        <taxon>Chromadorea</taxon>
        <taxon>Rhabditida</taxon>
        <taxon>Rhabditina</taxon>
        <taxon>Rhabditomorpha</taxon>
        <taxon>Strongyloidea</taxon>
        <taxon>Strongylidae</taxon>
        <taxon>Cylicocyclus</taxon>
    </lineage>
</organism>
<protein>
    <submittedName>
        <fullName evidence="2">Uncharacterized protein</fullName>
    </submittedName>
</protein>
<dbReference type="EMBL" id="CATQJL010000001">
    <property type="protein sequence ID" value="CAJ0590563.1"/>
    <property type="molecule type" value="Genomic_DNA"/>
</dbReference>
<keyword evidence="1" id="KW-0812">Transmembrane</keyword>
<name>A0AA36DQ14_CYLNA</name>
<dbReference type="AlphaFoldDB" id="A0AA36DQ14"/>
<proteinExistence type="predicted"/>
<evidence type="ECO:0000256" key="1">
    <source>
        <dbReference type="SAM" id="Phobius"/>
    </source>
</evidence>
<evidence type="ECO:0000313" key="3">
    <source>
        <dbReference type="Proteomes" id="UP001176961"/>
    </source>
</evidence>
<sequence>MYRAAFIVPPINFTLVICGVASLCLTCSIFDFIVMREMYYTVPDMRILIRTELSLWFYGASILCFILSSLAVLANNAPQTVQNVANNCPQLTSFIHGVLLSISSVLCAFCTYLAMQASEEVGKFAFKATPRQFQDASHWYFLRLRACAIIFTIESVLQLVVLCVLYLGIQCRYRSFSELPQKPVFHVQTTAGKLS</sequence>
<feature type="transmembrane region" description="Helical" evidence="1">
    <location>
        <begin position="94"/>
        <end position="115"/>
    </location>
</feature>
<feature type="transmembrane region" description="Helical" evidence="1">
    <location>
        <begin position="12"/>
        <end position="34"/>
    </location>
</feature>
<dbReference type="Proteomes" id="UP001176961">
    <property type="component" value="Unassembled WGS sequence"/>
</dbReference>
<reference evidence="2" key="1">
    <citation type="submission" date="2023-07" db="EMBL/GenBank/DDBJ databases">
        <authorList>
            <consortium name="CYATHOMIX"/>
        </authorList>
    </citation>
    <scope>NUCLEOTIDE SEQUENCE</scope>
    <source>
        <strain evidence="2">N/A</strain>
    </source>
</reference>
<feature type="transmembrane region" description="Helical" evidence="1">
    <location>
        <begin position="146"/>
        <end position="169"/>
    </location>
</feature>
<accession>A0AA36DQ14</accession>
<gene>
    <name evidence="2" type="ORF">CYNAS_LOCUS2546</name>
</gene>
<comment type="caution">
    <text evidence="2">The sequence shown here is derived from an EMBL/GenBank/DDBJ whole genome shotgun (WGS) entry which is preliminary data.</text>
</comment>
<keyword evidence="3" id="KW-1185">Reference proteome</keyword>
<evidence type="ECO:0000313" key="2">
    <source>
        <dbReference type="EMBL" id="CAJ0590563.1"/>
    </source>
</evidence>
<keyword evidence="1" id="KW-1133">Transmembrane helix</keyword>
<keyword evidence="1" id="KW-0472">Membrane</keyword>
<feature type="transmembrane region" description="Helical" evidence="1">
    <location>
        <begin position="55"/>
        <end position="74"/>
    </location>
</feature>